<keyword evidence="1" id="KW-0472">Membrane</keyword>
<keyword evidence="1" id="KW-0812">Transmembrane</keyword>
<organism evidence="2 3">
    <name type="scientific">Sutcliffiella horikoshii</name>
    <dbReference type="NCBI Taxonomy" id="79883"/>
    <lineage>
        <taxon>Bacteria</taxon>
        <taxon>Bacillati</taxon>
        <taxon>Bacillota</taxon>
        <taxon>Bacilli</taxon>
        <taxon>Bacillales</taxon>
        <taxon>Bacillaceae</taxon>
        <taxon>Sutcliffiella</taxon>
    </lineage>
</organism>
<dbReference type="AlphaFoldDB" id="A0A5D4T8T2"/>
<comment type="caution">
    <text evidence="2">The sequence shown here is derived from an EMBL/GenBank/DDBJ whole genome shotgun (WGS) entry which is preliminary data.</text>
</comment>
<keyword evidence="1" id="KW-1133">Transmembrane helix</keyword>
<dbReference type="Proteomes" id="UP000324517">
    <property type="component" value="Unassembled WGS sequence"/>
</dbReference>
<dbReference type="OrthoDB" id="2939462at2"/>
<evidence type="ECO:0000313" key="3">
    <source>
        <dbReference type="Proteomes" id="UP000324517"/>
    </source>
</evidence>
<feature type="transmembrane region" description="Helical" evidence="1">
    <location>
        <begin position="37"/>
        <end position="59"/>
    </location>
</feature>
<reference evidence="2 3" key="1">
    <citation type="submission" date="2019-08" db="EMBL/GenBank/DDBJ databases">
        <title>Bacillus genomes from the desert of Cuatro Cienegas, Coahuila.</title>
        <authorList>
            <person name="Olmedo-Alvarez G."/>
        </authorList>
    </citation>
    <scope>NUCLEOTIDE SEQUENCE [LARGE SCALE GENOMIC DNA]</scope>
    <source>
        <strain evidence="2 3">CH98b_3T</strain>
    </source>
</reference>
<sequence>MNLIINAAYLVAIFASVGLFLFSYFEALQIVNQDGRVKGGSMIAGFSFALFFALMAYTLS</sequence>
<gene>
    <name evidence="2" type="ORF">FZC75_08935</name>
</gene>
<name>A0A5D4T8T2_9BACI</name>
<evidence type="ECO:0000313" key="2">
    <source>
        <dbReference type="EMBL" id="TYS72093.1"/>
    </source>
</evidence>
<accession>A0A5D4T8T2</accession>
<dbReference type="EMBL" id="VTET01000004">
    <property type="protein sequence ID" value="TYS72093.1"/>
    <property type="molecule type" value="Genomic_DNA"/>
</dbReference>
<feature type="transmembrane region" description="Helical" evidence="1">
    <location>
        <begin position="6"/>
        <end position="25"/>
    </location>
</feature>
<dbReference type="RefSeq" id="WP_148979061.1">
    <property type="nucleotide sequence ID" value="NZ_JBNILM010000004.1"/>
</dbReference>
<proteinExistence type="predicted"/>
<protein>
    <submittedName>
        <fullName evidence="2">Uncharacterized protein</fullName>
    </submittedName>
</protein>
<evidence type="ECO:0000256" key="1">
    <source>
        <dbReference type="SAM" id="Phobius"/>
    </source>
</evidence>